<dbReference type="GO" id="GO:0022857">
    <property type="term" value="F:transmembrane transporter activity"/>
    <property type="evidence" value="ECO:0007669"/>
    <property type="project" value="InterPro"/>
</dbReference>
<organism evidence="6 7">
    <name type="scientific">Grimontia celer</name>
    <dbReference type="NCBI Taxonomy" id="1796497"/>
    <lineage>
        <taxon>Bacteria</taxon>
        <taxon>Pseudomonadati</taxon>
        <taxon>Pseudomonadota</taxon>
        <taxon>Gammaproteobacteria</taxon>
        <taxon>Vibrionales</taxon>
        <taxon>Vibrionaceae</taxon>
        <taxon>Grimontia</taxon>
    </lineage>
</organism>
<feature type="transmembrane region" description="Helical" evidence="4">
    <location>
        <begin position="44"/>
        <end position="63"/>
    </location>
</feature>
<evidence type="ECO:0000256" key="4">
    <source>
        <dbReference type="SAM" id="Phobius"/>
    </source>
</evidence>
<dbReference type="SUPFAM" id="SSF103473">
    <property type="entry name" value="MFS general substrate transporter"/>
    <property type="match status" value="1"/>
</dbReference>
<keyword evidence="3 4" id="KW-0472">Membrane</keyword>
<feature type="transmembrane region" description="Helical" evidence="4">
    <location>
        <begin position="340"/>
        <end position="360"/>
    </location>
</feature>
<feature type="transmembrane region" description="Helical" evidence="4">
    <location>
        <begin position="99"/>
        <end position="123"/>
    </location>
</feature>
<feature type="transmembrane region" description="Helical" evidence="4">
    <location>
        <begin position="284"/>
        <end position="302"/>
    </location>
</feature>
<dbReference type="PANTHER" id="PTHR11360">
    <property type="entry name" value="MONOCARBOXYLATE TRANSPORTER"/>
    <property type="match status" value="1"/>
</dbReference>
<dbReference type="OrthoDB" id="146345at2"/>
<keyword evidence="1 4" id="KW-0812">Transmembrane</keyword>
<dbReference type="InterPro" id="IPR036259">
    <property type="entry name" value="MFS_trans_sf"/>
</dbReference>
<dbReference type="STRING" id="1796497.GCE9029_00772"/>
<dbReference type="PROSITE" id="PS50850">
    <property type="entry name" value="MFS"/>
    <property type="match status" value="1"/>
</dbReference>
<dbReference type="PANTHER" id="PTHR11360:SF284">
    <property type="entry name" value="EG:103B4.3 PROTEIN-RELATED"/>
    <property type="match status" value="1"/>
</dbReference>
<name>A0A128EUQ4_9GAMM</name>
<evidence type="ECO:0000256" key="2">
    <source>
        <dbReference type="ARBA" id="ARBA00022989"/>
    </source>
</evidence>
<evidence type="ECO:0000256" key="3">
    <source>
        <dbReference type="ARBA" id="ARBA00023136"/>
    </source>
</evidence>
<feature type="transmembrane region" description="Helical" evidence="4">
    <location>
        <begin position="215"/>
        <end position="234"/>
    </location>
</feature>
<gene>
    <name evidence="6" type="primary">yhjX_1</name>
    <name evidence="6" type="ORF">GCE9029_00772</name>
</gene>
<keyword evidence="2 4" id="KW-1133">Transmembrane helix</keyword>
<dbReference type="Gene3D" id="1.20.1250.20">
    <property type="entry name" value="MFS general substrate transporter like domains"/>
    <property type="match status" value="1"/>
</dbReference>
<feature type="transmembrane region" description="Helical" evidence="4">
    <location>
        <begin position="75"/>
        <end position="93"/>
    </location>
</feature>
<dbReference type="InterPro" id="IPR011701">
    <property type="entry name" value="MFS"/>
</dbReference>
<evidence type="ECO:0000256" key="1">
    <source>
        <dbReference type="ARBA" id="ARBA00022692"/>
    </source>
</evidence>
<sequence length="403" mass="43840">MSIFRFPLLVWLGIGILIISLGIRQSFGIFMMPITDTFQSGREFFSLAIALQNLLFGLFQPFVGMAADRFGAKRIITMGGVAYAFGLYLTSIATGTGVLYISMGVLIGLGLSATSYVIVLGAVAKVVPAEHTAKAFGLTAAMGSFGMFAVIPGAQSLLANYDWQTAMQVFAMFCTLMIAFAVFMKTANPSSSASGQAEQEQTLKEAMAEAFRHPGYWLIHAGFFVCGFQVMFIATHLPSYIADKGLPGNTAAMALAYVGIFNIFGSYFWGLMGDRFNKRYVMTSLYMMRSVVLTLFITVPLTTNTATIFGAAIGFCWLGTVPLTSGLVRQIFGPRYMSTLYGLVFFTHQIGSFIGAWVGGRVFDYYGSYEPIWWTTVVLALAAALIHLPINDKPVTRPTLQSA</sequence>
<feature type="transmembrane region" description="Helical" evidence="4">
    <location>
        <begin position="372"/>
        <end position="390"/>
    </location>
</feature>
<keyword evidence="7" id="KW-1185">Reference proteome</keyword>
<dbReference type="RefSeq" id="WP_062661103.1">
    <property type="nucleotide sequence ID" value="NZ_FIZX01000001.1"/>
</dbReference>
<dbReference type="InterPro" id="IPR050327">
    <property type="entry name" value="Proton-linked_MCT"/>
</dbReference>
<evidence type="ECO:0000259" key="5">
    <source>
        <dbReference type="PROSITE" id="PS50850"/>
    </source>
</evidence>
<dbReference type="AlphaFoldDB" id="A0A128EUQ4"/>
<dbReference type="Pfam" id="PF07690">
    <property type="entry name" value="MFS_1"/>
    <property type="match status" value="1"/>
</dbReference>
<evidence type="ECO:0000313" key="7">
    <source>
        <dbReference type="Proteomes" id="UP000071641"/>
    </source>
</evidence>
<accession>A0A128EUQ4</accession>
<proteinExistence type="predicted"/>
<reference evidence="7" key="1">
    <citation type="submission" date="2016-02" db="EMBL/GenBank/DDBJ databases">
        <authorList>
            <person name="Rodrigo-Torres Lidia"/>
            <person name="Arahal R.David."/>
        </authorList>
    </citation>
    <scope>NUCLEOTIDE SEQUENCE [LARGE SCALE GENOMIC DNA]</scope>
    <source>
        <strain evidence="7">CECT 9029</strain>
    </source>
</reference>
<feature type="transmembrane region" description="Helical" evidence="4">
    <location>
        <begin position="166"/>
        <end position="184"/>
    </location>
</feature>
<dbReference type="InterPro" id="IPR020846">
    <property type="entry name" value="MFS_dom"/>
</dbReference>
<protein>
    <submittedName>
        <fullName evidence="6">Putative MFS-type transporter YhjX</fullName>
    </submittedName>
</protein>
<feature type="domain" description="Major facilitator superfamily (MFS) profile" evidence="5">
    <location>
        <begin position="8"/>
        <end position="395"/>
    </location>
</feature>
<dbReference type="Proteomes" id="UP000071641">
    <property type="component" value="Unassembled WGS sequence"/>
</dbReference>
<evidence type="ECO:0000313" key="6">
    <source>
        <dbReference type="EMBL" id="CZF78327.1"/>
    </source>
</evidence>
<feature type="transmembrane region" description="Helical" evidence="4">
    <location>
        <begin position="254"/>
        <end position="272"/>
    </location>
</feature>
<dbReference type="EMBL" id="FIZX01000001">
    <property type="protein sequence ID" value="CZF78327.1"/>
    <property type="molecule type" value="Genomic_DNA"/>
</dbReference>
<feature type="transmembrane region" description="Helical" evidence="4">
    <location>
        <begin position="308"/>
        <end position="328"/>
    </location>
</feature>
<feature type="transmembrane region" description="Helical" evidence="4">
    <location>
        <begin position="135"/>
        <end position="154"/>
    </location>
</feature>
<dbReference type="CDD" id="cd17355">
    <property type="entry name" value="MFS_YcxA_like"/>
    <property type="match status" value="1"/>
</dbReference>